<evidence type="ECO:0000313" key="3">
    <source>
        <dbReference type="Proteomes" id="UP000298860"/>
    </source>
</evidence>
<proteinExistence type="predicted"/>
<evidence type="ECO:0000313" key="2">
    <source>
        <dbReference type="EMBL" id="GDY32888.1"/>
    </source>
</evidence>
<dbReference type="SUPFAM" id="SSF48452">
    <property type="entry name" value="TPR-like"/>
    <property type="match status" value="1"/>
</dbReference>
<dbReference type="PRINTS" id="PR00364">
    <property type="entry name" value="DISEASERSIST"/>
</dbReference>
<reference evidence="3" key="1">
    <citation type="submission" date="2019-04" db="EMBL/GenBank/DDBJ databases">
        <title>Draft genome sequence of Pseudonocardiaceae bacterium SL3-2-4.</title>
        <authorList>
            <person name="Ningsih F."/>
            <person name="Yokota A."/>
            <person name="Sakai Y."/>
            <person name="Nanatani K."/>
            <person name="Yabe S."/>
            <person name="Oetari A."/>
            <person name="Sjamsuridzal W."/>
        </authorList>
    </citation>
    <scope>NUCLEOTIDE SEQUENCE [LARGE SCALE GENOMIC DNA]</scope>
    <source>
        <strain evidence="3">SL3-2-4</strain>
    </source>
</reference>
<name>A0A4D4JE20_9PSEU</name>
<dbReference type="InterPro" id="IPR010982">
    <property type="entry name" value="Lambda_DNA-bd_dom_sf"/>
</dbReference>
<dbReference type="InterPro" id="IPR027417">
    <property type="entry name" value="P-loop_NTPase"/>
</dbReference>
<dbReference type="CDD" id="cd00093">
    <property type="entry name" value="HTH_XRE"/>
    <property type="match status" value="1"/>
</dbReference>
<comment type="caution">
    <text evidence="2">The sequence shown here is derived from an EMBL/GenBank/DDBJ whole genome shotgun (WGS) entry which is preliminary data.</text>
</comment>
<dbReference type="InterPro" id="IPR011990">
    <property type="entry name" value="TPR-like_helical_dom_sf"/>
</dbReference>
<evidence type="ECO:0000259" key="1">
    <source>
        <dbReference type="PROSITE" id="PS50943"/>
    </source>
</evidence>
<dbReference type="SMART" id="SM00530">
    <property type="entry name" value="HTH_XRE"/>
    <property type="match status" value="1"/>
</dbReference>
<dbReference type="Pfam" id="PF13560">
    <property type="entry name" value="HTH_31"/>
    <property type="match status" value="1"/>
</dbReference>
<dbReference type="SUPFAM" id="SSF47413">
    <property type="entry name" value="lambda repressor-like DNA-binding domains"/>
    <property type="match status" value="1"/>
</dbReference>
<dbReference type="Pfam" id="PF13424">
    <property type="entry name" value="TPR_12"/>
    <property type="match status" value="2"/>
</dbReference>
<dbReference type="RefSeq" id="WP_192909689.1">
    <property type="nucleotide sequence ID" value="NZ_BJFL01000030.1"/>
</dbReference>
<dbReference type="Proteomes" id="UP000298860">
    <property type="component" value="Unassembled WGS sequence"/>
</dbReference>
<dbReference type="PANTHER" id="PTHR47691:SF3">
    <property type="entry name" value="HTH-TYPE TRANSCRIPTIONAL REGULATOR RV0890C-RELATED"/>
    <property type="match status" value="1"/>
</dbReference>
<dbReference type="AlphaFoldDB" id="A0A4D4JE20"/>
<organism evidence="2 3">
    <name type="scientific">Gandjariella thermophila</name>
    <dbReference type="NCBI Taxonomy" id="1931992"/>
    <lineage>
        <taxon>Bacteria</taxon>
        <taxon>Bacillati</taxon>
        <taxon>Actinomycetota</taxon>
        <taxon>Actinomycetes</taxon>
        <taxon>Pseudonocardiales</taxon>
        <taxon>Pseudonocardiaceae</taxon>
        <taxon>Gandjariella</taxon>
    </lineage>
</organism>
<dbReference type="PROSITE" id="PS50943">
    <property type="entry name" value="HTH_CROC1"/>
    <property type="match status" value="1"/>
</dbReference>
<accession>A0A4D4JE20</accession>
<dbReference type="Gene3D" id="3.40.50.300">
    <property type="entry name" value="P-loop containing nucleotide triphosphate hydrolases"/>
    <property type="match status" value="1"/>
</dbReference>
<dbReference type="EMBL" id="BJFL01000030">
    <property type="protein sequence ID" value="GDY32888.1"/>
    <property type="molecule type" value="Genomic_DNA"/>
</dbReference>
<dbReference type="Gene3D" id="1.25.40.10">
    <property type="entry name" value="Tetratricopeptide repeat domain"/>
    <property type="match status" value="1"/>
</dbReference>
<dbReference type="PANTHER" id="PTHR47691">
    <property type="entry name" value="REGULATOR-RELATED"/>
    <property type="match status" value="1"/>
</dbReference>
<keyword evidence="3" id="KW-1185">Reference proteome</keyword>
<protein>
    <recommendedName>
        <fullName evidence="1">HTH cro/C1-type domain-containing protein</fullName>
    </recommendedName>
</protein>
<dbReference type="GO" id="GO:0043531">
    <property type="term" value="F:ADP binding"/>
    <property type="evidence" value="ECO:0007669"/>
    <property type="project" value="InterPro"/>
</dbReference>
<dbReference type="InterPro" id="IPR001387">
    <property type="entry name" value="Cro/C1-type_HTH"/>
</dbReference>
<dbReference type="InterPro" id="IPR019734">
    <property type="entry name" value="TPR_rpt"/>
</dbReference>
<sequence>MPSGAGKENLLTFGAELRRWRQHRGLSLRRLARLVSYSPGHLSKVEHGSKPPTVELAKACDRVLGTGGQLTELVPRRSEWSARVLRPAQLPAGAAAGFVGRDDALRRLDEMLSDDPDAVVLAAIDGPPGAGKTALALRWAHHAAGRFPDGQLYADLRGYVPEGVPARPEEVLEEFLVAFGVPAERIPVGLSRRAALFRSVLADRRVLVVLDNAAGSEQVDSLLPGTAGCGVVVTSRKRLSGLVVRAGARRLTLGAMQPHESVALLRRVIGARRADAESDAVETLAGQCGHLPLALRVAAERVAARPHRAVADLVTELAAEGERLDLLATDDDASVAVRAAFSWSYRSLAPEVAAMFRLLGLHPGAEIGLAASAALAGHPEPRVRRWLDALTSAHLLDEVGRDRYRLHDLLREYAAERARVEDGAAEREAAVRRLTDWYLHTAFAVPGALLPHHPIFMPLDPPAEGVTPVRFADARAAREWCEAELGNVVPVTRLAMQHRLYGTAWKLPVLLWNFFARRRPWTVWITSHQLAVRAAVAAGDRYGEAWALNNLAHAGPAEYRRSDQELHYLTRALTIRREINDRHGLGWTQAALGYVARDRGEFERAIEYFTAALPLFLELDDRHGQAQMLAALGEAHLRLSRLDVALPYLEQAVETARDLDGSWIQGYTLVRYAEAHRLRGDPRRALDFLDQALVVCRDAEDHGAEADTLDRRGRVLAELGRVGQARASFLEAARLFEELDDPRAGAVRERLRRLAPVPEPDQPG</sequence>
<gene>
    <name evidence="2" type="ORF">GTS_45210</name>
</gene>
<dbReference type="SUPFAM" id="SSF52540">
    <property type="entry name" value="P-loop containing nucleoside triphosphate hydrolases"/>
    <property type="match status" value="1"/>
</dbReference>
<dbReference type="Gene3D" id="1.10.260.40">
    <property type="entry name" value="lambda repressor-like DNA-binding domains"/>
    <property type="match status" value="1"/>
</dbReference>
<dbReference type="SMART" id="SM00028">
    <property type="entry name" value="TPR"/>
    <property type="match status" value="4"/>
</dbReference>
<dbReference type="GO" id="GO:0003677">
    <property type="term" value="F:DNA binding"/>
    <property type="evidence" value="ECO:0007669"/>
    <property type="project" value="InterPro"/>
</dbReference>
<feature type="domain" description="HTH cro/C1-type" evidence="1">
    <location>
        <begin position="17"/>
        <end position="73"/>
    </location>
</feature>